<accession>A0A3S5AK14</accession>
<gene>
    <name evidence="1" type="ORF">PXEA_LOCUS15552</name>
</gene>
<keyword evidence="2" id="KW-1185">Reference proteome</keyword>
<proteinExistence type="predicted"/>
<name>A0A3S5AK14_9PLAT</name>
<dbReference type="Proteomes" id="UP000784294">
    <property type="component" value="Unassembled WGS sequence"/>
</dbReference>
<comment type="caution">
    <text evidence="1">The sequence shown here is derived from an EMBL/GenBank/DDBJ whole genome shotgun (WGS) entry which is preliminary data.</text>
</comment>
<reference evidence="1" key="1">
    <citation type="submission" date="2018-11" db="EMBL/GenBank/DDBJ databases">
        <authorList>
            <consortium name="Pathogen Informatics"/>
        </authorList>
    </citation>
    <scope>NUCLEOTIDE SEQUENCE</scope>
</reference>
<protein>
    <submittedName>
        <fullName evidence="1">Uncharacterized protein</fullName>
    </submittedName>
</protein>
<evidence type="ECO:0000313" key="2">
    <source>
        <dbReference type="Proteomes" id="UP000784294"/>
    </source>
</evidence>
<dbReference type="EMBL" id="CAAALY010054768">
    <property type="protein sequence ID" value="VEL22112.1"/>
    <property type="molecule type" value="Genomic_DNA"/>
</dbReference>
<evidence type="ECO:0000313" key="1">
    <source>
        <dbReference type="EMBL" id="VEL22112.1"/>
    </source>
</evidence>
<dbReference type="AlphaFoldDB" id="A0A3S5AK14"/>
<organism evidence="1 2">
    <name type="scientific">Protopolystoma xenopodis</name>
    <dbReference type="NCBI Taxonomy" id="117903"/>
    <lineage>
        <taxon>Eukaryota</taxon>
        <taxon>Metazoa</taxon>
        <taxon>Spiralia</taxon>
        <taxon>Lophotrochozoa</taxon>
        <taxon>Platyhelminthes</taxon>
        <taxon>Monogenea</taxon>
        <taxon>Polyopisthocotylea</taxon>
        <taxon>Polystomatidea</taxon>
        <taxon>Polystomatidae</taxon>
        <taxon>Protopolystoma</taxon>
    </lineage>
</organism>
<sequence>MTRKEARRLLPCPAHMIPGHTRYSAPSGPKCQQAVGCDAARLGQSANIVKGVDCHIRWVGKGFIISFKRREDAKFSFKVDSFRRQ</sequence>